<dbReference type="GO" id="GO:0000398">
    <property type="term" value="P:mRNA splicing, via spliceosome"/>
    <property type="evidence" value="ECO:0007669"/>
    <property type="project" value="TreeGrafter"/>
</dbReference>
<dbReference type="AlphaFoldDB" id="A0A1Q2YI12"/>
<proteinExistence type="predicted"/>
<organism evidence="3 4">
    <name type="scientific">Pichia membranifaciens</name>
    <dbReference type="NCBI Taxonomy" id="4926"/>
    <lineage>
        <taxon>Eukaryota</taxon>
        <taxon>Fungi</taxon>
        <taxon>Dikarya</taxon>
        <taxon>Ascomycota</taxon>
        <taxon>Saccharomycotina</taxon>
        <taxon>Pichiomycetes</taxon>
        <taxon>Pichiales</taxon>
        <taxon>Pichiaceae</taxon>
        <taxon>Pichia</taxon>
    </lineage>
</organism>
<dbReference type="Proteomes" id="UP000186136">
    <property type="component" value="Unassembled WGS sequence"/>
</dbReference>
<gene>
    <name evidence="3" type="ORF">PMKS-002601</name>
</gene>
<dbReference type="Pfam" id="PF04677">
    <property type="entry name" value="CwfJ_C_1"/>
    <property type="match status" value="1"/>
</dbReference>
<dbReference type="PANTHER" id="PTHR12072:SF4">
    <property type="entry name" value="CWF19-LIKE PROTEIN 1"/>
    <property type="match status" value="1"/>
</dbReference>
<dbReference type="InterPro" id="IPR006767">
    <property type="entry name" value="Cwf19-like_C_dom-2"/>
</dbReference>
<dbReference type="InterPro" id="IPR006768">
    <property type="entry name" value="Cwf19-like_C_dom-1"/>
</dbReference>
<evidence type="ECO:0000313" key="4">
    <source>
        <dbReference type="Proteomes" id="UP000186136"/>
    </source>
</evidence>
<feature type="domain" description="Cwf19-like C-terminal" evidence="2">
    <location>
        <begin position="247"/>
        <end position="371"/>
    </location>
</feature>
<evidence type="ECO:0000313" key="3">
    <source>
        <dbReference type="EMBL" id="GAV29121.1"/>
    </source>
</evidence>
<dbReference type="InterPro" id="IPR040194">
    <property type="entry name" value="Cwf19-like"/>
</dbReference>
<dbReference type="GO" id="GO:0061632">
    <property type="term" value="F:RNA lariat debranching enzyme activator activity"/>
    <property type="evidence" value="ECO:0007669"/>
    <property type="project" value="TreeGrafter"/>
</dbReference>
<dbReference type="CDD" id="cd07380">
    <property type="entry name" value="MPP_CWF19_N"/>
    <property type="match status" value="1"/>
</dbReference>
<dbReference type="OrthoDB" id="444325at2759"/>
<accession>A0A1Q2YI12</accession>
<dbReference type="Pfam" id="PF04676">
    <property type="entry name" value="CwfJ_C_2"/>
    <property type="match status" value="1"/>
</dbReference>
<feature type="domain" description="Cwf19-like protein C-terminal" evidence="1">
    <location>
        <begin position="403"/>
        <end position="490"/>
    </location>
</feature>
<dbReference type="EMBL" id="BDGI01000102">
    <property type="protein sequence ID" value="GAV29121.1"/>
    <property type="molecule type" value="Genomic_DNA"/>
</dbReference>
<keyword evidence="4" id="KW-1185">Reference proteome</keyword>
<comment type="caution">
    <text evidence="3">The sequence shown here is derived from an EMBL/GenBank/DDBJ whole genome shotgun (WGS) entry which is preliminary data.</text>
</comment>
<evidence type="ECO:0000259" key="2">
    <source>
        <dbReference type="Pfam" id="PF04677"/>
    </source>
</evidence>
<reference evidence="3 4" key="1">
    <citation type="submission" date="2016-08" db="EMBL/GenBank/DDBJ databases">
        <title>Whole genome shotgun sequence of Pichia membranifaciens KS47-1.</title>
        <authorList>
            <person name="Konishi M."/>
            <person name="Ishida M."/>
            <person name="Arakawa T."/>
            <person name="Kato Y."/>
            <person name="Horiuchi J."/>
        </authorList>
    </citation>
    <scope>NUCLEOTIDE SEQUENCE [LARGE SCALE GENOMIC DNA]</scope>
    <source>
        <strain evidence="3 4">KS47-1</strain>
    </source>
</reference>
<dbReference type="PANTHER" id="PTHR12072">
    <property type="entry name" value="CWF19, CELL CYCLE CONTROL PROTEIN"/>
    <property type="match status" value="1"/>
</dbReference>
<protein>
    <recommendedName>
        <fullName evidence="5">Cwf19-like C-terminal domain-containing protein</fullName>
    </recommendedName>
</protein>
<evidence type="ECO:0000259" key="1">
    <source>
        <dbReference type="Pfam" id="PF04676"/>
    </source>
</evidence>
<dbReference type="GO" id="GO:0071014">
    <property type="term" value="C:post-mRNA release spliceosomal complex"/>
    <property type="evidence" value="ECO:0007669"/>
    <property type="project" value="TreeGrafter"/>
</dbReference>
<sequence>MKVLVLNPLPTELEKAVNIINKQNEKAGPFDFSLFLGDVFSDPEANADNLKPQIPIYFSAGEKEYSVPEKLSENFFYLGEIGIYKLVSGLKIGYVYGSLENYTVEQIADKFKGNVVDIMLTYHWPDAIAKEENLVLCGNKKLDSLISIAKPRYWFASGTPKGRFFEREAYSINGRTTRFISLATMNEGRWWYAFKIGVDPADDSDIKTGSPPKLSINDNIIRVNKRQYSEVGPLPKKIAREKSDHTPVTPAECFLCLANPNFELHMVISVANLSYLTISKGPLTLKKPLGFSGHGMIVPIEHYSTIREYVQDKEGGRKVENSEIVSEITRLQVSLVKMFKSLGDYSVVFWEISRKRSVHCHVQFIPVPNKGIKFFERTLRNQIEYDKRLYPEPLRYHKFTEDSSDKETLNRIINNENYVLFTLHGETGVTKYLIALGTDEDKYFDAQFPRKVMAVLLNLKNRIRWDKCTETKEEESIQKDKFQQAYRSYDTMLSKE</sequence>
<name>A0A1Q2YI12_9ASCO</name>
<evidence type="ECO:0008006" key="5">
    <source>
        <dbReference type="Google" id="ProtNLM"/>
    </source>
</evidence>